<protein>
    <submittedName>
        <fullName evidence="3">Serine aminopeptidase S33 family</fullName>
    </submittedName>
</protein>
<dbReference type="InterPro" id="IPR051044">
    <property type="entry name" value="MAG_DAG_Lipase"/>
</dbReference>
<evidence type="ECO:0000313" key="3">
    <source>
        <dbReference type="EMBL" id="TDP37706.1"/>
    </source>
</evidence>
<evidence type="ECO:0000256" key="1">
    <source>
        <dbReference type="SAM" id="MobiDB-lite"/>
    </source>
</evidence>
<evidence type="ECO:0000313" key="4">
    <source>
        <dbReference type="Proteomes" id="UP000295087"/>
    </source>
</evidence>
<keyword evidence="3" id="KW-0031">Aminopeptidase</keyword>
<reference evidence="3 4" key="1">
    <citation type="submission" date="2019-03" db="EMBL/GenBank/DDBJ databases">
        <title>Genomic Encyclopedia of Type Strains, Phase IV (KMG-IV): sequencing the most valuable type-strain genomes for metagenomic binning, comparative biology and taxonomic classification.</title>
        <authorList>
            <person name="Goeker M."/>
        </authorList>
    </citation>
    <scope>NUCLEOTIDE SEQUENCE [LARGE SCALE GENOMIC DNA]</scope>
    <source>
        <strain evidence="3 4">DSM 44496</strain>
    </source>
</reference>
<keyword evidence="3" id="KW-0645">Protease</keyword>
<dbReference type="InterPro" id="IPR029058">
    <property type="entry name" value="AB_hydrolase_fold"/>
</dbReference>
<dbReference type="InterPro" id="IPR022742">
    <property type="entry name" value="Hydrolase_4"/>
</dbReference>
<evidence type="ECO:0000259" key="2">
    <source>
        <dbReference type="Pfam" id="PF12146"/>
    </source>
</evidence>
<feature type="region of interest" description="Disordered" evidence="1">
    <location>
        <begin position="189"/>
        <end position="220"/>
    </location>
</feature>
<sequence length="220" mass="23868">MAVVLLHGLGQQSADYHRFARFLNRHHIDVWGIDHMGHGLSEGEFDGVPPVDELATATVQLMALARSADSSGSLALVGHSLGAGTALIAMQSGSAEVRNVSRVVLTGTPEQAQTLAIPAPKVPTLVLHGREDRRAKIDPIRTWCANRPTVTLREVPDAGHDLLHEPAHRTVSETIVDFLAQEMDPFTSAQQISAGSSSVPRRFEHRRRHSCHPGCHVSSR</sequence>
<feature type="compositionally biased region" description="Polar residues" evidence="1">
    <location>
        <begin position="189"/>
        <end position="199"/>
    </location>
</feature>
<dbReference type="SUPFAM" id="SSF53474">
    <property type="entry name" value="alpha/beta-Hydrolases"/>
    <property type="match status" value="1"/>
</dbReference>
<dbReference type="PANTHER" id="PTHR11614">
    <property type="entry name" value="PHOSPHOLIPASE-RELATED"/>
    <property type="match status" value="1"/>
</dbReference>
<comment type="caution">
    <text evidence="3">The sequence shown here is derived from an EMBL/GenBank/DDBJ whole genome shotgun (WGS) entry which is preliminary data.</text>
</comment>
<dbReference type="Gene3D" id="3.40.50.1820">
    <property type="entry name" value="alpha/beta hydrolase"/>
    <property type="match status" value="2"/>
</dbReference>
<dbReference type="EMBL" id="SNXK01000004">
    <property type="protein sequence ID" value="TDP37706.1"/>
    <property type="molecule type" value="Genomic_DNA"/>
</dbReference>
<dbReference type="GO" id="GO:0004177">
    <property type="term" value="F:aminopeptidase activity"/>
    <property type="evidence" value="ECO:0007669"/>
    <property type="project" value="UniProtKB-KW"/>
</dbReference>
<dbReference type="AlphaFoldDB" id="A0A4R6PIZ5"/>
<organism evidence="3 4">
    <name type="scientific">Nocardia ignorata</name>
    <dbReference type="NCBI Taxonomy" id="145285"/>
    <lineage>
        <taxon>Bacteria</taxon>
        <taxon>Bacillati</taxon>
        <taxon>Actinomycetota</taxon>
        <taxon>Actinomycetes</taxon>
        <taxon>Mycobacteriales</taxon>
        <taxon>Nocardiaceae</taxon>
        <taxon>Nocardia</taxon>
    </lineage>
</organism>
<accession>A0A4R6PIZ5</accession>
<name>A0A4R6PIZ5_NOCIG</name>
<keyword evidence="3" id="KW-0378">Hydrolase</keyword>
<dbReference type="Pfam" id="PF12146">
    <property type="entry name" value="Hydrolase_4"/>
    <property type="match status" value="1"/>
</dbReference>
<gene>
    <name evidence="3" type="ORF">DFR75_10456</name>
</gene>
<keyword evidence="4" id="KW-1185">Reference proteome</keyword>
<dbReference type="Proteomes" id="UP000295087">
    <property type="component" value="Unassembled WGS sequence"/>
</dbReference>
<proteinExistence type="predicted"/>
<feature type="domain" description="Serine aminopeptidase S33" evidence="2">
    <location>
        <begin position="2"/>
        <end position="108"/>
    </location>
</feature>